<reference evidence="9 10" key="1">
    <citation type="journal article" date="2016" name="Mol. Biol. Evol.">
        <title>Comparative Genomics of Early-Diverging Mushroom-Forming Fungi Provides Insights into the Origins of Lignocellulose Decay Capabilities.</title>
        <authorList>
            <person name="Nagy L.G."/>
            <person name="Riley R."/>
            <person name="Tritt A."/>
            <person name="Adam C."/>
            <person name="Daum C."/>
            <person name="Floudas D."/>
            <person name="Sun H."/>
            <person name="Yadav J.S."/>
            <person name="Pangilinan J."/>
            <person name="Larsson K.H."/>
            <person name="Matsuura K."/>
            <person name="Barry K."/>
            <person name="Labutti K."/>
            <person name="Kuo R."/>
            <person name="Ohm R.A."/>
            <person name="Bhattacharya S.S."/>
            <person name="Shirouzu T."/>
            <person name="Yoshinaga Y."/>
            <person name="Martin F.M."/>
            <person name="Grigoriev I.V."/>
            <person name="Hibbett D.S."/>
        </authorList>
    </citation>
    <scope>NUCLEOTIDE SEQUENCE [LARGE SCALE GENOMIC DNA]</scope>
    <source>
        <strain evidence="9 10">HHB9708</strain>
    </source>
</reference>
<dbReference type="InterPro" id="IPR027417">
    <property type="entry name" value="P-loop_NTPase"/>
</dbReference>
<dbReference type="InterPro" id="IPR017261">
    <property type="entry name" value="DNA_mismatch_repair_MutS/MSH"/>
</dbReference>
<evidence type="ECO:0000256" key="2">
    <source>
        <dbReference type="ARBA" id="ARBA00022741"/>
    </source>
</evidence>
<dbReference type="GO" id="GO:0005634">
    <property type="term" value="C:nucleus"/>
    <property type="evidence" value="ECO:0007669"/>
    <property type="project" value="TreeGrafter"/>
</dbReference>
<evidence type="ECO:0000256" key="4">
    <source>
        <dbReference type="ARBA" id="ARBA00022840"/>
    </source>
</evidence>
<dbReference type="GO" id="GO:0005524">
    <property type="term" value="F:ATP binding"/>
    <property type="evidence" value="ECO:0007669"/>
    <property type="project" value="UniProtKB-KW"/>
</dbReference>
<dbReference type="PROSITE" id="PS00486">
    <property type="entry name" value="DNA_MISMATCH_REPAIR_2"/>
    <property type="match status" value="1"/>
</dbReference>
<dbReference type="Gene3D" id="1.10.1420.10">
    <property type="match status" value="3"/>
</dbReference>
<dbReference type="GO" id="GO:0140664">
    <property type="term" value="F:ATP-dependent DNA damage sensor activity"/>
    <property type="evidence" value="ECO:0007669"/>
    <property type="project" value="InterPro"/>
</dbReference>
<comment type="similarity">
    <text evidence="1">Belongs to the DNA mismatch repair MutS family.</text>
</comment>
<dbReference type="EMBL" id="KV419400">
    <property type="protein sequence ID" value="KZS96091.1"/>
    <property type="molecule type" value="Genomic_DNA"/>
</dbReference>
<keyword evidence="2" id="KW-0547">Nucleotide-binding</keyword>
<evidence type="ECO:0000313" key="10">
    <source>
        <dbReference type="Proteomes" id="UP000076722"/>
    </source>
</evidence>
<dbReference type="InterPro" id="IPR007695">
    <property type="entry name" value="DNA_mismatch_repair_MutS-lik_N"/>
</dbReference>
<dbReference type="InterPro" id="IPR036187">
    <property type="entry name" value="DNA_mismatch_repair_MutS_sf"/>
</dbReference>
<keyword evidence="5" id="KW-0238">DNA-binding</keyword>
<dbReference type="GO" id="GO:0005739">
    <property type="term" value="C:mitochondrion"/>
    <property type="evidence" value="ECO:0007669"/>
    <property type="project" value="TreeGrafter"/>
</dbReference>
<dbReference type="InterPro" id="IPR007860">
    <property type="entry name" value="DNA_mmatch_repair_MutS_con_dom"/>
</dbReference>
<protein>
    <recommendedName>
        <fullName evidence="8">DNA mismatch repair proteins mutS family domain-containing protein</fullName>
    </recommendedName>
</protein>
<feature type="region of interest" description="Disordered" evidence="7">
    <location>
        <begin position="442"/>
        <end position="467"/>
    </location>
</feature>
<dbReference type="InterPro" id="IPR016151">
    <property type="entry name" value="DNA_mismatch_repair_MutS_N"/>
</dbReference>
<dbReference type="Gene3D" id="3.40.1170.10">
    <property type="entry name" value="DNA repair protein MutS, domain I"/>
    <property type="match status" value="1"/>
</dbReference>
<dbReference type="InterPro" id="IPR045076">
    <property type="entry name" value="MutS"/>
</dbReference>
<dbReference type="Pfam" id="PF01624">
    <property type="entry name" value="MutS_I"/>
    <property type="match status" value="1"/>
</dbReference>
<dbReference type="SUPFAM" id="SSF55271">
    <property type="entry name" value="DNA repair protein MutS, domain I"/>
    <property type="match status" value="1"/>
</dbReference>
<evidence type="ECO:0000256" key="5">
    <source>
        <dbReference type="ARBA" id="ARBA00023125"/>
    </source>
</evidence>
<dbReference type="InterPro" id="IPR007696">
    <property type="entry name" value="DNA_mismatch_repair_MutS_core"/>
</dbReference>
<evidence type="ECO:0000256" key="6">
    <source>
        <dbReference type="ARBA" id="ARBA00023204"/>
    </source>
</evidence>
<dbReference type="SUPFAM" id="SSF52540">
    <property type="entry name" value="P-loop containing nucleoside triphosphate hydrolases"/>
    <property type="match status" value="1"/>
</dbReference>
<dbReference type="Gene3D" id="3.40.50.300">
    <property type="entry name" value="P-loop containing nucleotide triphosphate hydrolases"/>
    <property type="match status" value="1"/>
</dbReference>
<dbReference type="STRING" id="1314777.A0A164XL99"/>
<dbReference type="SMART" id="SM00534">
    <property type="entry name" value="MUTSac"/>
    <property type="match status" value="1"/>
</dbReference>
<accession>A0A164XL99</accession>
<evidence type="ECO:0000256" key="7">
    <source>
        <dbReference type="SAM" id="MobiDB-lite"/>
    </source>
</evidence>
<dbReference type="Pfam" id="PF05192">
    <property type="entry name" value="MutS_III"/>
    <property type="match status" value="1"/>
</dbReference>
<keyword evidence="4" id="KW-0067">ATP-binding</keyword>
<dbReference type="Gene3D" id="3.30.420.110">
    <property type="entry name" value="MutS, connector domain"/>
    <property type="match status" value="1"/>
</dbReference>
<dbReference type="GO" id="GO:0030983">
    <property type="term" value="F:mismatched DNA binding"/>
    <property type="evidence" value="ECO:0007669"/>
    <property type="project" value="InterPro"/>
</dbReference>
<keyword evidence="3" id="KW-0227">DNA damage</keyword>
<dbReference type="PANTHER" id="PTHR11361">
    <property type="entry name" value="DNA MISMATCH REPAIR PROTEIN MUTS FAMILY MEMBER"/>
    <property type="match status" value="1"/>
</dbReference>
<dbReference type="InterPro" id="IPR000432">
    <property type="entry name" value="DNA_mismatch_repair_MutS_C"/>
</dbReference>
<feature type="domain" description="DNA mismatch repair proteins mutS family" evidence="8">
    <location>
        <begin position="745"/>
        <end position="761"/>
    </location>
</feature>
<dbReference type="SMART" id="SM00533">
    <property type="entry name" value="MUTSd"/>
    <property type="match status" value="1"/>
</dbReference>
<dbReference type="GO" id="GO:0043504">
    <property type="term" value="P:mitochondrial DNA repair"/>
    <property type="evidence" value="ECO:0007669"/>
    <property type="project" value="TreeGrafter"/>
</dbReference>
<dbReference type="Pfam" id="PF00488">
    <property type="entry name" value="MutS_V"/>
    <property type="match status" value="1"/>
</dbReference>
<evidence type="ECO:0000256" key="3">
    <source>
        <dbReference type="ARBA" id="ARBA00022763"/>
    </source>
</evidence>
<dbReference type="FunFam" id="3.40.50.300:FF:001238">
    <property type="entry name" value="DNA mismatch repair protein"/>
    <property type="match status" value="1"/>
</dbReference>
<evidence type="ECO:0000256" key="1">
    <source>
        <dbReference type="ARBA" id="ARBA00006271"/>
    </source>
</evidence>
<keyword evidence="6" id="KW-0234">DNA repair</keyword>
<dbReference type="GO" id="GO:0006298">
    <property type="term" value="P:mismatch repair"/>
    <property type="evidence" value="ECO:0007669"/>
    <property type="project" value="InterPro"/>
</dbReference>
<keyword evidence="10" id="KW-1185">Reference proteome</keyword>
<dbReference type="PIRSF" id="PIRSF037677">
    <property type="entry name" value="DNA_mis_repair_Msh6"/>
    <property type="match status" value="1"/>
</dbReference>
<evidence type="ECO:0000259" key="8">
    <source>
        <dbReference type="PROSITE" id="PS00486"/>
    </source>
</evidence>
<organism evidence="9 10">
    <name type="scientific">Sistotremastrum niveocremeum HHB9708</name>
    <dbReference type="NCBI Taxonomy" id="1314777"/>
    <lineage>
        <taxon>Eukaryota</taxon>
        <taxon>Fungi</taxon>
        <taxon>Dikarya</taxon>
        <taxon>Basidiomycota</taxon>
        <taxon>Agaricomycotina</taxon>
        <taxon>Agaricomycetes</taxon>
        <taxon>Sistotremastrales</taxon>
        <taxon>Sistotremastraceae</taxon>
        <taxon>Sertulicium</taxon>
        <taxon>Sertulicium niveocremeum</taxon>
    </lineage>
</organism>
<dbReference type="InterPro" id="IPR036678">
    <property type="entry name" value="MutS_con_dom_sf"/>
</dbReference>
<proteinExistence type="inferred from homology"/>
<dbReference type="PANTHER" id="PTHR11361:SF34">
    <property type="entry name" value="DNA MISMATCH REPAIR PROTEIN MSH1, MITOCHONDRIAL"/>
    <property type="match status" value="1"/>
</dbReference>
<dbReference type="SUPFAM" id="SSF48334">
    <property type="entry name" value="DNA repair protein MutS, domain III"/>
    <property type="match status" value="1"/>
</dbReference>
<sequence length="896" mass="100780">MLAIEILENLARFPHCILLTRVGQFYESYFDQAAEVAQLLTIKLTSRKWDKQEVLMAGFPIMHLDRHLKTLIQVHKRPVAMCEEFRREDQPDKFNRRVVRILTPGTLIDESFVNQYQDNYLLAINLPLDSRDADDLLGLAWIDVSTGEFFSQKSSLNHLEDDVARIAPREIVLPSYFEPNSSHPVVIASRQEGCPISFATINAFPSDQIPTAAPASDDVLYSTETPGYSQEETAAVRLLMSFLRTNLLEHMTDVTVPARHKVENRMEIDAHTIRALEIRENMREGGSSGSLTNVLKRTITSSGTRLFSRWLTSPSTSIPEIIARQDLVSLFLSRPHFRRDLRQLFREVADASRIVQKFLLGRGDSDDLLHVNKIISSWSMIGDRIASERDADLQHSQDGKHSDWENMDRLLARMTRMEALAESIDSAVDDPELRRKEALSMGADDPLLDGEENQETPFTNTGLGRPPYGQRWRIKPTYSQSLQELHARLTSLMYNKERMQSLLQRKYGAPSLTLRASPSLGLHVHLSKMKRDRTKLTSSTVFIPLHQSNTTQSFVYLQRWTQLGTAINQVTSEILAAEKLAFESLRGEVIILAAELRKNARVVDELDVTCAFAELAAEMKLVRPIMTTEPVFNVENGRHPTVELSLLSSGRNFTPNTTLLTESSRLHIITGPNMAGKSTLLRQTALIAILAQTGSFVPADFARIGIVDKVFSRVGARDDLFRNRSTFMVEMLETADILTRATASSLVIMDEVGRGTTVKDGLAIAFATAHHLYSINKSRALFATHFHELADMFGYSDECRKTGAFKDMDFYCSDIDETDDDYFSYSHRVRPGVNRDSHGIRVARLGGMPPSAIQTATSVLEYLRGTPDYWHAGPTKLQQLGIDLARANPPSITNAE</sequence>
<gene>
    <name evidence="9" type="ORF">SISNIDRAFT_438693</name>
</gene>
<dbReference type="Pfam" id="PF05188">
    <property type="entry name" value="MutS_II"/>
    <property type="match status" value="1"/>
</dbReference>
<dbReference type="AlphaFoldDB" id="A0A164XL99"/>
<dbReference type="SUPFAM" id="SSF53150">
    <property type="entry name" value="DNA repair protein MutS, domain II"/>
    <property type="match status" value="1"/>
</dbReference>
<name>A0A164XL99_9AGAM</name>
<dbReference type="OrthoDB" id="2534523at2759"/>
<evidence type="ECO:0000313" key="9">
    <source>
        <dbReference type="EMBL" id="KZS96091.1"/>
    </source>
</evidence>
<dbReference type="Proteomes" id="UP000076722">
    <property type="component" value="Unassembled WGS sequence"/>
</dbReference>